<name>A0A9J6QT82_9FIRM</name>
<evidence type="ECO:0000256" key="3">
    <source>
        <dbReference type="ARBA" id="ARBA00023014"/>
    </source>
</evidence>
<reference evidence="6" key="1">
    <citation type="submission" date="2022-09" db="EMBL/GenBank/DDBJ databases">
        <title>Culturomic study of gut microbiota in children with autism spectrum disorder.</title>
        <authorList>
            <person name="Efimov B.A."/>
            <person name="Chaplin A.V."/>
            <person name="Sokolova S.R."/>
            <person name="Pikina A.P."/>
            <person name="Korzhanova M."/>
            <person name="Belova V."/>
            <person name="Korostin D."/>
        </authorList>
    </citation>
    <scope>NUCLEOTIDE SEQUENCE</scope>
    <source>
        <strain evidence="6">ASD5510</strain>
    </source>
</reference>
<evidence type="ECO:0000256" key="2">
    <source>
        <dbReference type="ARBA" id="ARBA00023004"/>
    </source>
</evidence>
<dbReference type="Gene3D" id="3.30.70.20">
    <property type="match status" value="1"/>
</dbReference>
<keyword evidence="7" id="KW-1185">Reference proteome</keyword>
<dbReference type="NCBIfam" id="NF038196">
    <property type="entry name" value="ferrodoxin_EFR1"/>
    <property type="match status" value="1"/>
</dbReference>
<organism evidence="6 7">
    <name type="scientific">Hominibacterium faecale</name>
    <dbReference type="NCBI Taxonomy" id="2839743"/>
    <lineage>
        <taxon>Bacteria</taxon>
        <taxon>Bacillati</taxon>
        <taxon>Bacillota</taxon>
        <taxon>Clostridia</taxon>
        <taxon>Peptostreptococcales</taxon>
        <taxon>Anaerovoracaceae</taxon>
        <taxon>Hominibacterium</taxon>
    </lineage>
</organism>
<sequence length="255" mass="28971">MILYFSGTGNSEYAAKRIGKELQDQTLNLFEKLRDRDFSQMGSEKPWVIVAPTYCWRIPRILQEWLENTPLTGNKDIYFVLTCGGNIGNAGAYTKKLCRTKGMNDLGCIPIVMPENYIALFHTPGKEEAMEIIRRAETAITEAAQLIKTKQPYCRPSVTLMDRLSSGIVNDLYYPVIVHAKKFYATDACISCGECETLCPLKNIHMEQGKPVWEDHCTHCMACICRCPSQAIEYGKNSKGQVRYIFPKELTKKLF</sequence>
<evidence type="ECO:0000313" key="6">
    <source>
        <dbReference type="EMBL" id="MCU7379466.1"/>
    </source>
</evidence>
<comment type="caution">
    <text evidence="6">The sequence shown here is derived from an EMBL/GenBank/DDBJ whole genome shotgun (WGS) entry which is preliminary data.</text>
</comment>
<dbReference type="PROSITE" id="PS00198">
    <property type="entry name" value="4FE4S_FER_1"/>
    <property type="match status" value="1"/>
</dbReference>
<dbReference type="RefSeq" id="WP_148398556.1">
    <property type="nucleotide sequence ID" value="NZ_JAJAGH010000005.1"/>
</dbReference>
<dbReference type="InterPro" id="IPR017900">
    <property type="entry name" value="4Fe4S_Fe_S_CS"/>
</dbReference>
<keyword evidence="3" id="KW-0411">Iron-sulfur</keyword>
<evidence type="ECO:0000313" key="7">
    <source>
        <dbReference type="Proteomes" id="UP001065549"/>
    </source>
</evidence>
<dbReference type="SUPFAM" id="SSF52218">
    <property type="entry name" value="Flavoproteins"/>
    <property type="match status" value="1"/>
</dbReference>
<dbReference type="Pfam" id="PF13187">
    <property type="entry name" value="Fer4_9"/>
    <property type="match status" value="1"/>
</dbReference>
<evidence type="ECO:0000256" key="1">
    <source>
        <dbReference type="ARBA" id="ARBA00022723"/>
    </source>
</evidence>
<protein>
    <submittedName>
        <fullName evidence="6">EFR1 family ferrodoxin</fullName>
    </submittedName>
</protein>
<dbReference type="PROSITE" id="PS51379">
    <property type="entry name" value="4FE4S_FER_2"/>
    <property type="match status" value="2"/>
</dbReference>
<accession>A0A9J6QT82</accession>
<gene>
    <name evidence="5" type="ORF">OBO34_00955</name>
    <name evidence="6" type="ORF">OBO34_14050</name>
</gene>
<evidence type="ECO:0000313" key="5">
    <source>
        <dbReference type="EMBL" id="MCU7376917.1"/>
    </source>
</evidence>
<dbReference type="GO" id="GO:0051536">
    <property type="term" value="F:iron-sulfur cluster binding"/>
    <property type="evidence" value="ECO:0007669"/>
    <property type="project" value="UniProtKB-KW"/>
</dbReference>
<dbReference type="SUPFAM" id="SSF54862">
    <property type="entry name" value="4Fe-4S ferredoxins"/>
    <property type="match status" value="1"/>
</dbReference>
<keyword evidence="1" id="KW-0479">Metal-binding</keyword>
<evidence type="ECO:0000259" key="4">
    <source>
        <dbReference type="PROSITE" id="PS51379"/>
    </source>
</evidence>
<feature type="domain" description="4Fe-4S ferredoxin-type" evidence="4">
    <location>
        <begin position="180"/>
        <end position="209"/>
    </location>
</feature>
<dbReference type="Proteomes" id="UP001065549">
    <property type="component" value="Unassembled WGS sequence"/>
</dbReference>
<dbReference type="GO" id="GO:0046872">
    <property type="term" value="F:metal ion binding"/>
    <property type="evidence" value="ECO:0007669"/>
    <property type="project" value="UniProtKB-KW"/>
</dbReference>
<dbReference type="Gene3D" id="3.40.50.360">
    <property type="match status" value="1"/>
</dbReference>
<proteinExistence type="predicted"/>
<dbReference type="EMBL" id="JAOSHN010000005">
    <property type="protein sequence ID" value="MCU7379466.1"/>
    <property type="molecule type" value="Genomic_DNA"/>
</dbReference>
<feature type="domain" description="4Fe-4S ferredoxin-type" evidence="4">
    <location>
        <begin position="214"/>
        <end position="237"/>
    </location>
</feature>
<dbReference type="AlphaFoldDB" id="A0A9J6QT82"/>
<dbReference type="InterPro" id="IPR017896">
    <property type="entry name" value="4Fe4S_Fe-S-bd"/>
</dbReference>
<keyword evidence="2" id="KW-0408">Iron</keyword>
<dbReference type="EMBL" id="JAOSHN010000001">
    <property type="protein sequence ID" value="MCU7376917.1"/>
    <property type="molecule type" value="Genomic_DNA"/>
</dbReference>
<dbReference type="InterPro" id="IPR029039">
    <property type="entry name" value="Flavoprotein-like_sf"/>
</dbReference>
<dbReference type="InterPro" id="IPR047964">
    <property type="entry name" value="EFR1-like"/>
</dbReference>